<name>A0A4Q1CMV2_9BACT</name>
<dbReference type="InterPro" id="IPR012796">
    <property type="entry name" value="Lysidine-tRNA-synth_C"/>
</dbReference>
<dbReference type="Pfam" id="PF11734">
    <property type="entry name" value="TilS_C"/>
    <property type="match status" value="1"/>
</dbReference>
<feature type="binding site" evidence="8">
    <location>
        <begin position="28"/>
        <end position="33"/>
    </location>
    <ligand>
        <name>ATP</name>
        <dbReference type="ChEBI" id="CHEBI:30616"/>
    </ligand>
</feature>
<feature type="domain" description="Lysidine-tRNA(Ile) synthetase C-terminal" evidence="9">
    <location>
        <begin position="396"/>
        <end position="468"/>
    </location>
</feature>
<dbReference type="GO" id="GO:0005737">
    <property type="term" value="C:cytoplasm"/>
    <property type="evidence" value="ECO:0007669"/>
    <property type="project" value="UniProtKB-SubCell"/>
</dbReference>
<gene>
    <name evidence="8 10" type="primary">tilS</name>
    <name evidence="10" type="ORF">ESA94_03320</name>
</gene>
<comment type="function">
    <text evidence="8">Ligates lysine onto the cytidine present at position 34 of the AUA codon-specific tRNA(Ile) that contains the anticodon CAU, in an ATP-dependent manner. Cytidine is converted to lysidine, thus changing the amino acid specificity of the tRNA from methionine to isoleucine.</text>
</comment>
<dbReference type="OrthoDB" id="9807403at2"/>
<dbReference type="PANTHER" id="PTHR43033">
    <property type="entry name" value="TRNA(ILE)-LYSIDINE SYNTHASE-RELATED"/>
    <property type="match status" value="1"/>
</dbReference>
<accession>A0A4Q1CMV2</accession>
<dbReference type="SUPFAM" id="SSF52402">
    <property type="entry name" value="Adenine nucleotide alpha hydrolases-like"/>
    <property type="match status" value="1"/>
</dbReference>
<dbReference type="SUPFAM" id="SSF56037">
    <property type="entry name" value="PheT/TilS domain"/>
    <property type="match status" value="1"/>
</dbReference>
<dbReference type="InterPro" id="IPR012094">
    <property type="entry name" value="tRNA_Ile_lys_synt"/>
</dbReference>
<organism evidence="10 11">
    <name type="scientific">Lacibacter luteus</name>
    <dbReference type="NCBI Taxonomy" id="2508719"/>
    <lineage>
        <taxon>Bacteria</taxon>
        <taxon>Pseudomonadati</taxon>
        <taxon>Bacteroidota</taxon>
        <taxon>Chitinophagia</taxon>
        <taxon>Chitinophagales</taxon>
        <taxon>Chitinophagaceae</taxon>
        <taxon>Lacibacter</taxon>
    </lineage>
</organism>
<comment type="subcellular location">
    <subcellularLocation>
        <location evidence="1 8">Cytoplasm</location>
    </subcellularLocation>
</comment>
<evidence type="ECO:0000256" key="2">
    <source>
        <dbReference type="ARBA" id="ARBA00022490"/>
    </source>
</evidence>
<keyword evidence="6 8" id="KW-0067">ATP-binding</keyword>
<dbReference type="HAMAP" id="MF_01161">
    <property type="entry name" value="tRNA_Ile_lys_synt"/>
    <property type="match status" value="1"/>
</dbReference>
<dbReference type="InterPro" id="IPR011063">
    <property type="entry name" value="TilS/TtcA_N"/>
</dbReference>
<dbReference type="InterPro" id="IPR012795">
    <property type="entry name" value="tRNA_Ile_lys_synt_N"/>
</dbReference>
<comment type="domain">
    <text evidence="8">The N-terminal region contains the highly conserved SGGXDS motif, predicted to be a P-loop motif involved in ATP binding.</text>
</comment>
<evidence type="ECO:0000256" key="4">
    <source>
        <dbReference type="ARBA" id="ARBA00022694"/>
    </source>
</evidence>
<comment type="catalytic activity">
    <reaction evidence="7 8">
        <text>cytidine(34) in tRNA(Ile2) + L-lysine + ATP = lysidine(34) in tRNA(Ile2) + AMP + diphosphate + H(+)</text>
        <dbReference type="Rhea" id="RHEA:43744"/>
        <dbReference type="Rhea" id="RHEA-COMP:10625"/>
        <dbReference type="Rhea" id="RHEA-COMP:10670"/>
        <dbReference type="ChEBI" id="CHEBI:15378"/>
        <dbReference type="ChEBI" id="CHEBI:30616"/>
        <dbReference type="ChEBI" id="CHEBI:32551"/>
        <dbReference type="ChEBI" id="CHEBI:33019"/>
        <dbReference type="ChEBI" id="CHEBI:82748"/>
        <dbReference type="ChEBI" id="CHEBI:83665"/>
        <dbReference type="ChEBI" id="CHEBI:456215"/>
        <dbReference type="EC" id="6.3.4.19"/>
    </reaction>
</comment>
<keyword evidence="3 8" id="KW-0436">Ligase</keyword>
<dbReference type="GO" id="GO:0005524">
    <property type="term" value="F:ATP binding"/>
    <property type="evidence" value="ECO:0007669"/>
    <property type="project" value="UniProtKB-UniRule"/>
</dbReference>
<dbReference type="NCBIfam" id="TIGR02433">
    <property type="entry name" value="lysidine_TilS_C"/>
    <property type="match status" value="1"/>
</dbReference>
<keyword evidence="11" id="KW-1185">Reference proteome</keyword>
<evidence type="ECO:0000259" key="9">
    <source>
        <dbReference type="SMART" id="SM00977"/>
    </source>
</evidence>
<dbReference type="GO" id="GO:0006400">
    <property type="term" value="P:tRNA modification"/>
    <property type="evidence" value="ECO:0007669"/>
    <property type="project" value="UniProtKB-UniRule"/>
</dbReference>
<dbReference type="RefSeq" id="WP_129129427.1">
    <property type="nucleotide sequence ID" value="NZ_SDHW01000001.1"/>
</dbReference>
<dbReference type="GO" id="GO:0032267">
    <property type="term" value="F:tRNA(Ile)-lysidine synthase activity"/>
    <property type="evidence" value="ECO:0007669"/>
    <property type="project" value="UniProtKB-EC"/>
</dbReference>
<dbReference type="Proteomes" id="UP000290204">
    <property type="component" value="Unassembled WGS sequence"/>
</dbReference>
<evidence type="ECO:0000256" key="5">
    <source>
        <dbReference type="ARBA" id="ARBA00022741"/>
    </source>
</evidence>
<dbReference type="CDD" id="cd01992">
    <property type="entry name" value="TilS_N"/>
    <property type="match status" value="1"/>
</dbReference>
<dbReference type="EMBL" id="SDHW01000001">
    <property type="protein sequence ID" value="RXK62055.1"/>
    <property type="molecule type" value="Genomic_DNA"/>
</dbReference>
<comment type="similarity">
    <text evidence="8">Belongs to the tRNA(Ile)-lysidine synthase family.</text>
</comment>
<sequence>MSLLHRFQQYIQQYNLFQPKDQLLLAVSGGVDSVVLVDLCAKSNYHFSIAHCNFQLRGEESEADESFVRSLAQQYNVQLHVQRFNTEEYATENKLSIQEAARVLRYEWFEELVNSDASIVSRESENAAASTLSFAKATESRHHSSLITHLLTAHHADDNNETLLMHFFRGTGLHGLTGIPVAYGHIKRPLLSFSKQELVNYAAENNLQYREDSSNQSSKYTRNFFRNEIIPAIEKVYPQVKQNLQDNLERFKSIEALYQLSTQQLIKKLCKQKGDEVFIPAKQLLQYNNRALIYEIIRHYGFTERQIEEVEKLAVAETGKFITSPLLFFRIIKNRAWLVIAAYDTAEVGHVVVEGVGTTGFVLGLLEVQQIPNSQIPIPNSNTTVLLDAKHIEFPLLLRKWKAGDYFYPLGMKKKKKLARFFIDQKLSKTEKENVWVLECNKKIIWVVGHRIDDRFKLTDSTTTALKLSLKTGVR</sequence>
<evidence type="ECO:0000313" key="11">
    <source>
        <dbReference type="Proteomes" id="UP000290204"/>
    </source>
</evidence>
<dbReference type="EC" id="6.3.4.19" evidence="8"/>
<evidence type="ECO:0000313" key="10">
    <source>
        <dbReference type="EMBL" id="RXK62055.1"/>
    </source>
</evidence>
<dbReference type="PANTHER" id="PTHR43033:SF1">
    <property type="entry name" value="TRNA(ILE)-LYSIDINE SYNTHASE-RELATED"/>
    <property type="match status" value="1"/>
</dbReference>
<protein>
    <recommendedName>
        <fullName evidence="8">tRNA(Ile)-lysidine synthase</fullName>
        <ecNumber evidence="8">6.3.4.19</ecNumber>
    </recommendedName>
    <alternativeName>
        <fullName evidence="8">tRNA(Ile)-2-lysyl-cytidine synthase</fullName>
    </alternativeName>
    <alternativeName>
        <fullName evidence="8">tRNA(Ile)-lysidine synthetase</fullName>
    </alternativeName>
</protein>
<dbReference type="AlphaFoldDB" id="A0A4Q1CMV2"/>
<keyword evidence="5 8" id="KW-0547">Nucleotide-binding</keyword>
<keyword evidence="2 8" id="KW-0963">Cytoplasm</keyword>
<evidence type="ECO:0000256" key="8">
    <source>
        <dbReference type="HAMAP-Rule" id="MF_01161"/>
    </source>
</evidence>
<reference evidence="10 11" key="1">
    <citation type="submission" date="2019-01" db="EMBL/GenBank/DDBJ databases">
        <title>Lacibacter sp. strain TTM-7.</title>
        <authorList>
            <person name="Chen W.-M."/>
        </authorList>
    </citation>
    <scope>NUCLEOTIDE SEQUENCE [LARGE SCALE GENOMIC DNA]</scope>
    <source>
        <strain evidence="10 11">TTM-7</strain>
    </source>
</reference>
<dbReference type="NCBIfam" id="TIGR02432">
    <property type="entry name" value="lysidine_TilS_N"/>
    <property type="match status" value="1"/>
</dbReference>
<comment type="caution">
    <text evidence="10">The sequence shown here is derived from an EMBL/GenBank/DDBJ whole genome shotgun (WGS) entry which is preliminary data.</text>
</comment>
<dbReference type="Pfam" id="PF01171">
    <property type="entry name" value="ATP_bind_3"/>
    <property type="match status" value="2"/>
</dbReference>
<proteinExistence type="inferred from homology"/>
<keyword evidence="4 8" id="KW-0819">tRNA processing</keyword>
<dbReference type="InterPro" id="IPR014729">
    <property type="entry name" value="Rossmann-like_a/b/a_fold"/>
</dbReference>
<evidence type="ECO:0000256" key="3">
    <source>
        <dbReference type="ARBA" id="ARBA00022598"/>
    </source>
</evidence>
<dbReference type="Gene3D" id="3.40.50.620">
    <property type="entry name" value="HUPs"/>
    <property type="match status" value="1"/>
</dbReference>
<evidence type="ECO:0000256" key="1">
    <source>
        <dbReference type="ARBA" id="ARBA00004496"/>
    </source>
</evidence>
<dbReference type="SMART" id="SM00977">
    <property type="entry name" value="TilS_C"/>
    <property type="match status" value="1"/>
</dbReference>
<evidence type="ECO:0000256" key="6">
    <source>
        <dbReference type="ARBA" id="ARBA00022840"/>
    </source>
</evidence>
<evidence type="ECO:0000256" key="7">
    <source>
        <dbReference type="ARBA" id="ARBA00048539"/>
    </source>
</evidence>